<gene>
    <name evidence="1" type="ORF">COO91_03846</name>
</gene>
<keyword evidence="2" id="KW-1185">Reference proteome</keyword>
<accession>A0A2K8SQZ9</accession>
<proteinExistence type="predicted"/>
<dbReference type="AlphaFoldDB" id="A0A2K8SQZ9"/>
<evidence type="ECO:0000313" key="1">
    <source>
        <dbReference type="EMBL" id="AUB37894.1"/>
    </source>
</evidence>
<dbReference type="KEGG" id="nfl:COO91_03846"/>
<organism evidence="1 2">
    <name type="scientific">Nostoc flagelliforme CCNUN1</name>
    <dbReference type="NCBI Taxonomy" id="2038116"/>
    <lineage>
        <taxon>Bacteria</taxon>
        <taxon>Bacillati</taxon>
        <taxon>Cyanobacteriota</taxon>
        <taxon>Cyanophyceae</taxon>
        <taxon>Nostocales</taxon>
        <taxon>Nostocaceae</taxon>
        <taxon>Nostoc</taxon>
    </lineage>
</organism>
<protein>
    <submittedName>
        <fullName evidence="1">Uncharacterized protein</fullName>
    </submittedName>
</protein>
<dbReference type="EMBL" id="CP024785">
    <property type="protein sequence ID" value="AUB37894.1"/>
    <property type="molecule type" value="Genomic_DNA"/>
</dbReference>
<dbReference type="Proteomes" id="UP000232003">
    <property type="component" value="Chromosome"/>
</dbReference>
<name>A0A2K8SQZ9_9NOSO</name>
<evidence type="ECO:0000313" key="2">
    <source>
        <dbReference type="Proteomes" id="UP000232003"/>
    </source>
</evidence>
<sequence>MPNIGLWIAKIYLSVILNFFKDYGDGNSELENNLEVRIQESESI</sequence>
<reference evidence="1 2" key="1">
    <citation type="submission" date="2017-11" db="EMBL/GenBank/DDBJ databases">
        <title>Complete genome of a free-living desiccation-tolerant cyanobacterium and its photosynthetic adaptation to extreme terrestrial habitat.</title>
        <authorList>
            <person name="Shang J."/>
        </authorList>
    </citation>
    <scope>NUCLEOTIDE SEQUENCE [LARGE SCALE GENOMIC DNA]</scope>
    <source>
        <strain evidence="1 2">CCNUN1</strain>
    </source>
</reference>